<protein>
    <submittedName>
        <fullName evidence="3">F-box protein At2g26160-like</fullName>
    </submittedName>
</protein>
<proteinExistence type="predicted"/>
<dbReference type="GeneID" id="111315554"/>
<dbReference type="Proteomes" id="UP000515121">
    <property type="component" value="Unplaced"/>
</dbReference>
<dbReference type="RefSeq" id="XP_022773116.1">
    <property type="nucleotide sequence ID" value="XM_022917381.1"/>
</dbReference>
<dbReference type="PANTHER" id="PTHR44259">
    <property type="entry name" value="OS07G0183000 PROTEIN-RELATED"/>
    <property type="match status" value="1"/>
</dbReference>
<reference evidence="3" key="1">
    <citation type="submission" date="2025-08" db="UniProtKB">
        <authorList>
            <consortium name="RefSeq"/>
        </authorList>
    </citation>
    <scope>IDENTIFICATION</scope>
    <source>
        <tissue evidence="3">Fruit stalk</tissue>
    </source>
</reference>
<name>A0A6P6B8C5_DURZI</name>
<dbReference type="KEGG" id="dzi:111315554"/>
<evidence type="ECO:0000313" key="3">
    <source>
        <dbReference type="RefSeq" id="XP_022773116.1"/>
    </source>
</evidence>
<sequence length="379" mass="43326">MTNWSELPSDLLALIAKRLVCMEHFLAFGAVCTSWLLAADKNNFEPSQLQPPWLMLGKMKNKTFREFLSLTTHKIYRFPIRDANGKKCLASQGWLFAIGKNLDINLVHPLSGARVPLPQMHTLKDSDRLFDCPGFHFIYKAILSANNPNDLRVAIFYGNGINKVAFCKVGEETWKTVEAYPSCACHDLLYYKGQFFGVDILARIWVFNHENLNAQVISTIPSEFLANHGNSMIRKPWQYFERFYLVESAGSLLAVSREGKICGHDYGTTGFRVFELDVEDGMWKRVNSLGNRALFLGHNSSFSIQVTSNSGCKADCIYFTDDYYCFSSYQESHRRKGKDQGIYNMGDHGSFEQHFRGETHHCDNPSIWIEPTFCRVKSR</sequence>
<accession>A0A6P6B8C5</accession>
<dbReference type="OrthoDB" id="963688at2759"/>
<organism evidence="2 3">
    <name type="scientific">Durio zibethinus</name>
    <name type="common">Durian</name>
    <dbReference type="NCBI Taxonomy" id="66656"/>
    <lineage>
        <taxon>Eukaryota</taxon>
        <taxon>Viridiplantae</taxon>
        <taxon>Streptophyta</taxon>
        <taxon>Embryophyta</taxon>
        <taxon>Tracheophyta</taxon>
        <taxon>Spermatophyta</taxon>
        <taxon>Magnoliopsida</taxon>
        <taxon>eudicotyledons</taxon>
        <taxon>Gunneridae</taxon>
        <taxon>Pentapetalae</taxon>
        <taxon>rosids</taxon>
        <taxon>malvids</taxon>
        <taxon>Malvales</taxon>
        <taxon>Malvaceae</taxon>
        <taxon>Helicteroideae</taxon>
        <taxon>Durio</taxon>
    </lineage>
</organism>
<gene>
    <name evidence="3" type="primary">LOC111315554</name>
</gene>
<dbReference type="AlphaFoldDB" id="A0A6P6B8C5"/>
<evidence type="ECO:0000313" key="2">
    <source>
        <dbReference type="Proteomes" id="UP000515121"/>
    </source>
</evidence>
<dbReference type="InterPro" id="IPR005174">
    <property type="entry name" value="KIB1-4_b-propeller"/>
</dbReference>
<dbReference type="Gene3D" id="1.20.1280.50">
    <property type="match status" value="1"/>
</dbReference>
<feature type="domain" description="KIB1-4 beta-propeller" evidence="1">
    <location>
        <begin position="67"/>
        <end position="344"/>
    </location>
</feature>
<dbReference type="InterPro" id="IPR050942">
    <property type="entry name" value="F-box_BR-signaling"/>
</dbReference>
<dbReference type="Pfam" id="PF03478">
    <property type="entry name" value="Beta-prop_KIB1-4"/>
    <property type="match status" value="1"/>
</dbReference>
<keyword evidence="2" id="KW-1185">Reference proteome</keyword>
<dbReference type="PANTHER" id="PTHR44259:SF108">
    <property type="entry name" value="F-BOX PROTEIN SKIP23-LIKE"/>
    <property type="match status" value="1"/>
</dbReference>
<evidence type="ECO:0000259" key="1">
    <source>
        <dbReference type="Pfam" id="PF03478"/>
    </source>
</evidence>